<feature type="compositionally biased region" description="Gly residues" evidence="1">
    <location>
        <begin position="175"/>
        <end position="191"/>
    </location>
</feature>
<evidence type="ECO:0000313" key="3">
    <source>
        <dbReference type="Proteomes" id="UP001289581"/>
    </source>
</evidence>
<dbReference type="RefSeq" id="WP_081385583.1">
    <property type="nucleotide sequence ID" value="NZ_JAXBCZ010000001.1"/>
</dbReference>
<dbReference type="EMBL" id="JAXBCZ010000001">
    <property type="protein sequence ID" value="MEA1304637.1"/>
    <property type="molecule type" value="Genomic_DNA"/>
</dbReference>
<keyword evidence="3" id="KW-1185">Reference proteome</keyword>
<dbReference type="AlphaFoldDB" id="A0AAW9KVN5"/>
<dbReference type="Proteomes" id="UP001289581">
    <property type="component" value="Unassembled WGS sequence"/>
</dbReference>
<comment type="caution">
    <text evidence="2">The sequence shown here is derived from an EMBL/GenBank/DDBJ whole genome shotgun (WGS) entry which is preliminary data.</text>
</comment>
<organism evidence="2 3">
    <name type="scientific">Actinomyces oris</name>
    <dbReference type="NCBI Taxonomy" id="544580"/>
    <lineage>
        <taxon>Bacteria</taxon>
        <taxon>Bacillati</taxon>
        <taxon>Actinomycetota</taxon>
        <taxon>Actinomycetes</taxon>
        <taxon>Actinomycetales</taxon>
        <taxon>Actinomycetaceae</taxon>
        <taxon>Actinomyces</taxon>
    </lineage>
</organism>
<accession>A0AAW9KVN5</accession>
<sequence length="191" mass="22088">MSEESQMSSDPLGRYEELLRGWLIESGGRRVDVYYNAIHLTGEIEYWLIDQQGREQSVRPSREVRFALHDVRPSQADPHRGAWLWSHFWMEASDGVLHQECDWMREPVIGSDPVGDGDAAFELDQFPRDPQWIPEWMATKAAAYHKEREKRERRRQRDRERRARKKAEAAQAEGNGAGEPGSGRVGRSGDE</sequence>
<protein>
    <submittedName>
        <fullName evidence="2">Uncharacterized protein</fullName>
    </submittedName>
</protein>
<reference evidence="2 3" key="1">
    <citation type="submission" date="2023-06" db="EMBL/GenBank/DDBJ databases">
        <title>Actinomyces orist ORNL 0101 HMT-893 genome.</title>
        <authorList>
            <person name="Johnston C.D."/>
            <person name="Chen T."/>
            <person name="Dewhirst F.E."/>
        </authorList>
    </citation>
    <scope>NUCLEOTIDE SEQUENCE [LARGE SCALE GENOMIC DNA]</scope>
    <source>
        <strain evidence="2 3">ORNL 0101</strain>
    </source>
</reference>
<gene>
    <name evidence="2" type="ORF">QU665_06095</name>
</gene>
<evidence type="ECO:0000256" key="1">
    <source>
        <dbReference type="SAM" id="MobiDB-lite"/>
    </source>
</evidence>
<proteinExistence type="predicted"/>
<feature type="region of interest" description="Disordered" evidence="1">
    <location>
        <begin position="142"/>
        <end position="191"/>
    </location>
</feature>
<evidence type="ECO:0000313" key="2">
    <source>
        <dbReference type="EMBL" id="MEA1304637.1"/>
    </source>
</evidence>
<name>A0AAW9KVN5_9ACTO</name>
<feature type="compositionally biased region" description="Basic and acidic residues" evidence="1">
    <location>
        <begin position="144"/>
        <end position="161"/>
    </location>
</feature>